<evidence type="ECO:0000313" key="2">
    <source>
        <dbReference type="Proteomes" id="UP000268321"/>
    </source>
</evidence>
<dbReference type="Proteomes" id="UP000268321">
    <property type="component" value="Unassembled WGS sequence"/>
</dbReference>
<evidence type="ECO:0000313" key="1">
    <source>
        <dbReference type="EMBL" id="RKP29678.1"/>
    </source>
</evidence>
<dbReference type="OrthoDB" id="4091967at2759"/>
<name>A0A4P9ZAP0_9ASCO</name>
<keyword evidence="2" id="KW-1185">Reference proteome</keyword>
<reference evidence="2" key="1">
    <citation type="journal article" date="2018" name="Nat. Microbiol.">
        <title>Leveraging single-cell genomics to expand the fungal tree of life.</title>
        <authorList>
            <person name="Ahrendt S.R."/>
            <person name="Quandt C.A."/>
            <person name="Ciobanu D."/>
            <person name="Clum A."/>
            <person name="Salamov A."/>
            <person name="Andreopoulos B."/>
            <person name="Cheng J.F."/>
            <person name="Woyke T."/>
            <person name="Pelin A."/>
            <person name="Henrissat B."/>
            <person name="Reynolds N.K."/>
            <person name="Benny G.L."/>
            <person name="Smith M.E."/>
            <person name="James T.Y."/>
            <person name="Grigoriev I.V."/>
        </authorList>
    </citation>
    <scope>NUCLEOTIDE SEQUENCE [LARGE SCALE GENOMIC DNA]</scope>
    <source>
        <strain evidence="2">Baker2002</strain>
    </source>
</reference>
<accession>A0A4P9ZAP0</accession>
<protein>
    <submittedName>
        <fullName evidence="1">Uncharacterized protein</fullName>
    </submittedName>
</protein>
<gene>
    <name evidence="1" type="ORF">METBISCDRAFT_24019</name>
</gene>
<proteinExistence type="predicted"/>
<sequence>MRERRQVIDSELSEREYTVVTKVLEAIKNTDLAPVVLHYFTSNAILKVTAIKGVLFVVKSHLIDAAALLKLLVQSGVVTFVINDIIADCAFFVKFSVLKSEFHVDKRDLDRVVLNVMESLIESGLATQVVKASLKDPQFFTFSASLLDTLYGQGHLKLLALMAAIS</sequence>
<dbReference type="EMBL" id="ML004478">
    <property type="protein sequence ID" value="RKP29678.1"/>
    <property type="molecule type" value="Genomic_DNA"/>
</dbReference>
<dbReference type="AlphaFoldDB" id="A0A4P9ZAP0"/>
<organism evidence="1 2">
    <name type="scientific">Metschnikowia bicuspidata</name>
    <dbReference type="NCBI Taxonomy" id="27322"/>
    <lineage>
        <taxon>Eukaryota</taxon>
        <taxon>Fungi</taxon>
        <taxon>Dikarya</taxon>
        <taxon>Ascomycota</taxon>
        <taxon>Saccharomycotina</taxon>
        <taxon>Pichiomycetes</taxon>
        <taxon>Metschnikowiaceae</taxon>
        <taxon>Metschnikowia</taxon>
    </lineage>
</organism>